<dbReference type="EMBL" id="JBAWSY010000006">
    <property type="protein sequence ID" value="MEI4769974.1"/>
    <property type="molecule type" value="Genomic_DNA"/>
</dbReference>
<dbReference type="InterPro" id="IPR002937">
    <property type="entry name" value="Amino_oxidase"/>
</dbReference>
<evidence type="ECO:0000259" key="2">
    <source>
        <dbReference type="Pfam" id="PF01593"/>
    </source>
</evidence>
<gene>
    <name evidence="3" type="ORF">WAX74_10000</name>
</gene>
<dbReference type="SUPFAM" id="SSF51905">
    <property type="entry name" value="FAD/NAD(P)-binding domain"/>
    <property type="match status" value="1"/>
</dbReference>
<dbReference type="Proteomes" id="UP001364890">
    <property type="component" value="Unassembled WGS sequence"/>
</dbReference>
<dbReference type="Gene3D" id="3.90.660.50">
    <property type="match status" value="1"/>
</dbReference>
<dbReference type="PANTHER" id="PTHR43734:SF1">
    <property type="entry name" value="PHYTOENE DESATURASE"/>
    <property type="match status" value="1"/>
</dbReference>
<comment type="similarity">
    <text evidence="1">Belongs to the carotenoid/retinoid oxidoreductase family. CrtN subfamily.</text>
</comment>
<evidence type="ECO:0000313" key="4">
    <source>
        <dbReference type="Proteomes" id="UP001364890"/>
    </source>
</evidence>
<protein>
    <submittedName>
        <fullName evidence="3">FAD-dependent oxidoreductase</fullName>
    </submittedName>
</protein>
<evidence type="ECO:0000256" key="1">
    <source>
        <dbReference type="ARBA" id="ARBA00038322"/>
    </source>
</evidence>
<dbReference type="RefSeq" id="WP_336497535.1">
    <property type="nucleotide sequence ID" value="NZ_JBAWSY010000006.1"/>
</dbReference>
<organism evidence="3 4">
    <name type="scientific">Psychrobacillus mangrovi</name>
    <dbReference type="NCBI Taxonomy" id="3117745"/>
    <lineage>
        <taxon>Bacteria</taxon>
        <taxon>Bacillati</taxon>
        <taxon>Bacillota</taxon>
        <taxon>Bacilli</taxon>
        <taxon>Bacillales</taxon>
        <taxon>Bacillaceae</taxon>
        <taxon>Psychrobacillus</taxon>
    </lineage>
</organism>
<dbReference type="PANTHER" id="PTHR43734">
    <property type="entry name" value="PHYTOENE DESATURASE"/>
    <property type="match status" value="1"/>
</dbReference>
<dbReference type="Pfam" id="PF01593">
    <property type="entry name" value="Amino_oxidase"/>
    <property type="match status" value="1"/>
</dbReference>
<accession>A0ABU8F5D6</accession>
<sequence length="437" mass="48037">MKQYDVAIVGGGISGLVASIYVARAGYSVILLEKSSQLGGRGLTIRKKSAMLNLGVHAFYQDGAGENILKELGISLKGANPSASAVGVWKNKVYSIPTGPLQLLSDKLFSLKGKMSLTRLMMTLNKINTDEIGNISLKEWAEKEIDVPMVRFLLFAICRSNSFVPYPDLHLAGPALQQMQRTFSGKAFYITEGWGTLVEDLKIQASLAGVTIMNRRNVIEIKHDMNVQSIIFGNGDTLEVPYVIVTAGLEETYNLVKNAEHTKLELWKSQARPVNAACLDLVLRKLPKPDVNFIAGFWMDQPIFYNNPTSVTKMSEDGSVVIHLVKHLGTNSGNAKLDLLQLEKAMDVVQPGWKKEEITRQFLPHITVSHDFNSLDRNDLSPGPSVPEIPGLYVAGDWTGRGEMLVDASLGSSKRAALAIIEELNAKGDIHEHREVI</sequence>
<dbReference type="Gene3D" id="3.50.50.60">
    <property type="entry name" value="FAD/NAD(P)-binding domain"/>
    <property type="match status" value="1"/>
</dbReference>
<proteinExistence type="inferred from homology"/>
<feature type="domain" description="Amine oxidase" evidence="2">
    <location>
        <begin position="13"/>
        <end position="253"/>
    </location>
</feature>
<evidence type="ECO:0000313" key="3">
    <source>
        <dbReference type="EMBL" id="MEI4769974.1"/>
    </source>
</evidence>
<keyword evidence="4" id="KW-1185">Reference proteome</keyword>
<comment type="caution">
    <text evidence="3">The sequence shown here is derived from an EMBL/GenBank/DDBJ whole genome shotgun (WGS) entry which is preliminary data.</text>
</comment>
<dbReference type="InterPro" id="IPR036188">
    <property type="entry name" value="FAD/NAD-bd_sf"/>
</dbReference>
<name>A0ABU8F5D6_9BACI</name>
<reference evidence="3 4" key="1">
    <citation type="submission" date="2024-01" db="EMBL/GenBank/DDBJ databases">
        <title>Seven novel Bacillus-like species.</title>
        <authorList>
            <person name="Liu G."/>
        </authorList>
    </citation>
    <scope>NUCLEOTIDE SEQUENCE [LARGE SCALE GENOMIC DNA]</scope>
    <source>
        <strain evidence="3 4">FJAT-51614</strain>
    </source>
</reference>